<comment type="catalytic activity">
    <reaction evidence="1">
        <text>ATP + protein L-histidine = ADP + protein N-phospho-L-histidine.</text>
        <dbReference type="EC" id="2.7.13.3"/>
    </reaction>
</comment>
<keyword evidence="6" id="KW-0812">Transmembrane</keyword>
<dbReference type="Gene3D" id="3.30.565.10">
    <property type="entry name" value="Histidine kinase-like ATPase, C-terminal domain"/>
    <property type="match status" value="1"/>
</dbReference>
<evidence type="ECO:0000256" key="1">
    <source>
        <dbReference type="ARBA" id="ARBA00000085"/>
    </source>
</evidence>
<dbReference type="InterPro" id="IPR003594">
    <property type="entry name" value="HATPase_dom"/>
</dbReference>
<dbReference type="RefSeq" id="WP_089859066.1">
    <property type="nucleotide sequence ID" value="NZ_FNDW01000008.1"/>
</dbReference>
<keyword evidence="5" id="KW-0902">Two-component regulatory system</keyword>
<feature type="chain" id="PRO_5011781517" description="histidine kinase" evidence="7">
    <location>
        <begin position="20"/>
        <end position="545"/>
    </location>
</feature>
<dbReference type="CDD" id="cd16917">
    <property type="entry name" value="HATPase_UhpB-NarQ-NarX-like"/>
    <property type="match status" value="1"/>
</dbReference>
<keyword evidence="10" id="KW-1185">Reference proteome</keyword>
<reference evidence="10" key="1">
    <citation type="submission" date="2016-10" db="EMBL/GenBank/DDBJ databases">
        <authorList>
            <person name="Varghese N."/>
            <person name="Submissions S."/>
        </authorList>
    </citation>
    <scope>NUCLEOTIDE SEQUENCE [LARGE SCALE GENOMIC DNA]</scope>
    <source>
        <strain evidence="10">DSM 17071</strain>
    </source>
</reference>
<evidence type="ECO:0000256" key="2">
    <source>
        <dbReference type="ARBA" id="ARBA00012438"/>
    </source>
</evidence>
<dbReference type="PANTHER" id="PTHR24421:SF10">
    <property type="entry name" value="NITRATE_NITRITE SENSOR PROTEIN NARQ"/>
    <property type="match status" value="1"/>
</dbReference>
<keyword evidence="4" id="KW-0418">Kinase</keyword>
<dbReference type="PROSITE" id="PS50109">
    <property type="entry name" value="HIS_KIN"/>
    <property type="match status" value="1"/>
</dbReference>
<dbReference type="EC" id="2.7.13.3" evidence="2"/>
<dbReference type="EMBL" id="FNDW01000008">
    <property type="protein sequence ID" value="SDI47566.1"/>
    <property type="molecule type" value="Genomic_DNA"/>
</dbReference>
<evidence type="ECO:0000256" key="4">
    <source>
        <dbReference type="ARBA" id="ARBA00022777"/>
    </source>
</evidence>
<evidence type="ECO:0000256" key="5">
    <source>
        <dbReference type="ARBA" id="ARBA00023012"/>
    </source>
</evidence>
<evidence type="ECO:0000256" key="3">
    <source>
        <dbReference type="ARBA" id="ARBA00022679"/>
    </source>
</evidence>
<dbReference type="Pfam" id="PF02518">
    <property type="entry name" value="HATPase_c"/>
    <property type="match status" value="1"/>
</dbReference>
<evidence type="ECO:0000256" key="6">
    <source>
        <dbReference type="SAM" id="Phobius"/>
    </source>
</evidence>
<feature type="domain" description="Histidine kinase" evidence="8">
    <location>
        <begin position="456"/>
        <end position="545"/>
    </location>
</feature>
<keyword evidence="6" id="KW-1133">Transmembrane helix</keyword>
<organism evidence="9 10">
    <name type="scientific">Chryseobacterium taeanense</name>
    <dbReference type="NCBI Taxonomy" id="311334"/>
    <lineage>
        <taxon>Bacteria</taxon>
        <taxon>Pseudomonadati</taxon>
        <taxon>Bacteroidota</taxon>
        <taxon>Flavobacteriia</taxon>
        <taxon>Flavobacteriales</taxon>
        <taxon>Weeksellaceae</taxon>
        <taxon>Chryseobacterium group</taxon>
        <taxon>Chryseobacterium</taxon>
    </lineage>
</organism>
<dbReference type="Gene3D" id="1.25.40.10">
    <property type="entry name" value="Tetratricopeptide repeat domain"/>
    <property type="match status" value="2"/>
</dbReference>
<dbReference type="PROSITE" id="PS51257">
    <property type="entry name" value="PROKAR_LIPOPROTEIN"/>
    <property type="match status" value="1"/>
</dbReference>
<name>A0A1G8KW06_9FLAO</name>
<dbReference type="InterPro" id="IPR050482">
    <property type="entry name" value="Sensor_HK_TwoCompSys"/>
</dbReference>
<dbReference type="InterPro" id="IPR005467">
    <property type="entry name" value="His_kinase_dom"/>
</dbReference>
<protein>
    <recommendedName>
        <fullName evidence="2">histidine kinase</fullName>
        <ecNumber evidence="2">2.7.13.3</ecNumber>
    </recommendedName>
</protein>
<keyword evidence="6" id="KW-0472">Membrane</keyword>
<evidence type="ECO:0000313" key="9">
    <source>
        <dbReference type="EMBL" id="SDI47566.1"/>
    </source>
</evidence>
<dbReference type="GO" id="GO:0004673">
    <property type="term" value="F:protein histidine kinase activity"/>
    <property type="evidence" value="ECO:0007669"/>
    <property type="project" value="UniProtKB-EC"/>
</dbReference>
<keyword evidence="7" id="KW-0732">Signal</keyword>
<dbReference type="GO" id="GO:0000160">
    <property type="term" value="P:phosphorelay signal transduction system"/>
    <property type="evidence" value="ECO:0007669"/>
    <property type="project" value="UniProtKB-KW"/>
</dbReference>
<feature type="signal peptide" evidence="7">
    <location>
        <begin position="1"/>
        <end position="19"/>
    </location>
</feature>
<dbReference type="InterPro" id="IPR036890">
    <property type="entry name" value="HATPase_C_sf"/>
</dbReference>
<sequence length="545" mass="62890">MKNYFLLILLLLLSSCGKTKTNIQNENIATNYYKKAKSTKGNLAFYYYNLAKNSYLENNDSSGVGRSLVNMAIIQHDNGDYYGSIETSLEANRFLKNINDSITRLSLAASYNNIGICSSYLYEFDNSIKFYKLALKYVNSPKNEYLYHNNLGDVLTTLKDYKQAINNFKIALQTKDTRDYSKALNNIARAKYNKDPNYNPLPELYEALKIRKEDNDLLGQNSSYATLSNYFLDRDKEKALEYAKKMLAVSIQNNSIEDQAQALQKIINLDKENYLKYFKEFQVLNDSLQISKSKAKNQFAVVRYDIEQKNAENQKLKAEGSERDNQILLLLIALILSIVLIIWFRKRQIRLKQEKELEVKNTQLKMSKKVHDVVANGLYHMMVDVQNNPEVDKTKILNNIEKMYEESRDISHETIIEEDFSSRFVKMISSYSSPEQKVLTVGYNENIWENVSYNVQLELYYIVREVLVNMKKHSNAKLASLKFEKNNDLLKIKYTDNGVGIDNLNDRKGAGIHNTENRIESIGGDITFEKNPSGGLIIQITIPIH</sequence>
<keyword evidence="3" id="KW-0808">Transferase</keyword>
<dbReference type="SUPFAM" id="SSF55874">
    <property type="entry name" value="ATPase domain of HSP90 chaperone/DNA topoisomerase II/histidine kinase"/>
    <property type="match status" value="1"/>
</dbReference>
<evidence type="ECO:0000313" key="10">
    <source>
        <dbReference type="Proteomes" id="UP000198869"/>
    </source>
</evidence>
<evidence type="ECO:0000256" key="7">
    <source>
        <dbReference type="SAM" id="SignalP"/>
    </source>
</evidence>
<gene>
    <name evidence="9" type="ORF">SAMN05421846_10885</name>
</gene>
<dbReference type="InterPro" id="IPR019734">
    <property type="entry name" value="TPR_rpt"/>
</dbReference>
<dbReference type="InterPro" id="IPR011990">
    <property type="entry name" value="TPR-like_helical_dom_sf"/>
</dbReference>
<dbReference type="STRING" id="311334.SAMN05421846_10885"/>
<dbReference type="AlphaFoldDB" id="A0A1G8KW06"/>
<feature type="transmembrane region" description="Helical" evidence="6">
    <location>
        <begin position="327"/>
        <end position="344"/>
    </location>
</feature>
<dbReference type="Proteomes" id="UP000198869">
    <property type="component" value="Unassembled WGS sequence"/>
</dbReference>
<dbReference type="PANTHER" id="PTHR24421">
    <property type="entry name" value="NITRATE/NITRITE SENSOR PROTEIN NARX-RELATED"/>
    <property type="match status" value="1"/>
</dbReference>
<proteinExistence type="predicted"/>
<dbReference type="SMART" id="SM00028">
    <property type="entry name" value="TPR"/>
    <property type="match status" value="2"/>
</dbReference>
<accession>A0A1G8KW06</accession>
<dbReference type="SUPFAM" id="SSF48452">
    <property type="entry name" value="TPR-like"/>
    <property type="match status" value="1"/>
</dbReference>
<evidence type="ECO:0000259" key="8">
    <source>
        <dbReference type="PROSITE" id="PS50109"/>
    </source>
</evidence>
<dbReference type="OrthoDB" id="943406at2"/>